<gene>
    <name evidence="1" type="ORF">NMU02_12070</name>
</gene>
<keyword evidence="2" id="KW-1185">Reference proteome</keyword>
<sequence length="300" mass="34916">MKNFYLKIRKSISNLYHSEEIISRNIIIQKLKYLAISSQSSGISSNIYADKPLIISLTSYGKKIYDVYLTIESLLNQTVKPNKIILWLSRDEFSSQNLPVSLKMQEKRGLEIKLWDDLRSYKKIIPTLFQYPDYLIITVDDDIIYPFDLVESFLNSYRHNPNKIYCFKAHPILYGSNNTVLPYTEWVKIESKNSSLYNLPIGVFGVLYPANCFHEDVTKCNIFLDLAPYADDIWLKTMSLLKGIECEVISNYSQIGNPFISIDNRMEKSLARINVDAGYNDIQIKKIFEKYHIDDILKNK</sequence>
<dbReference type="Proteomes" id="UP001205603">
    <property type="component" value="Unassembled WGS sequence"/>
</dbReference>
<evidence type="ECO:0000313" key="2">
    <source>
        <dbReference type="Proteomes" id="UP001205603"/>
    </source>
</evidence>
<reference evidence="1 2" key="1">
    <citation type="submission" date="2022-07" db="EMBL/GenBank/DDBJ databases">
        <title>Fecal culturing of patients with breast cancer.</title>
        <authorList>
            <person name="Teng N.M.Y."/>
            <person name="Kiu R."/>
            <person name="Evans R."/>
            <person name="Baker D.J."/>
            <person name="Zenner C."/>
            <person name="Robinson S.D."/>
            <person name="Hall L.J."/>
        </authorList>
    </citation>
    <scope>NUCLEOTIDE SEQUENCE [LARGE SCALE GENOMIC DNA]</scope>
    <source>
        <strain evidence="1 2">LH1063</strain>
    </source>
</reference>
<proteinExistence type="predicted"/>
<evidence type="ECO:0000313" key="1">
    <source>
        <dbReference type="EMBL" id="MCP9612826.1"/>
    </source>
</evidence>
<protein>
    <recommendedName>
        <fullName evidence="3">Fucose 4-O-acetylase and related acetyltransferases</fullName>
    </recommendedName>
</protein>
<evidence type="ECO:0008006" key="3">
    <source>
        <dbReference type="Google" id="ProtNLM"/>
    </source>
</evidence>
<dbReference type="RefSeq" id="WP_255028188.1">
    <property type="nucleotide sequence ID" value="NZ_JANDHW010000014.1"/>
</dbReference>
<accession>A0ABT1MK59</accession>
<organism evidence="1 2">
    <name type="scientific">Coprobacter tertius</name>
    <dbReference type="NCBI Taxonomy" id="2944915"/>
    <lineage>
        <taxon>Bacteria</taxon>
        <taxon>Pseudomonadati</taxon>
        <taxon>Bacteroidota</taxon>
        <taxon>Bacteroidia</taxon>
        <taxon>Bacteroidales</taxon>
        <taxon>Barnesiellaceae</taxon>
        <taxon>Coprobacter</taxon>
    </lineage>
</organism>
<name>A0ABT1MK59_9BACT</name>
<dbReference type="EMBL" id="JANDHW010000014">
    <property type="protein sequence ID" value="MCP9612826.1"/>
    <property type="molecule type" value="Genomic_DNA"/>
</dbReference>
<comment type="caution">
    <text evidence="1">The sequence shown here is derived from an EMBL/GenBank/DDBJ whole genome shotgun (WGS) entry which is preliminary data.</text>
</comment>